<name>A0A166GF79_9AGAM</name>
<dbReference type="PANTHER" id="PTHR35339:SF4">
    <property type="entry name" value="LINALOOL DEHYDRATASE_ISOMERASE DOMAIN-CONTAINING PROTEIN"/>
    <property type="match status" value="1"/>
</dbReference>
<organism evidence="3 4">
    <name type="scientific">Sistotremastrum suecicum HHB10207 ss-3</name>
    <dbReference type="NCBI Taxonomy" id="1314776"/>
    <lineage>
        <taxon>Eukaryota</taxon>
        <taxon>Fungi</taxon>
        <taxon>Dikarya</taxon>
        <taxon>Basidiomycota</taxon>
        <taxon>Agaricomycotina</taxon>
        <taxon>Agaricomycetes</taxon>
        <taxon>Sistotremastrales</taxon>
        <taxon>Sistotremastraceae</taxon>
        <taxon>Sistotremastrum</taxon>
    </lineage>
</organism>
<evidence type="ECO:0000259" key="2">
    <source>
        <dbReference type="Pfam" id="PF20938"/>
    </source>
</evidence>
<evidence type="ECO:0000259" key="1">
    <source>
        <dbReference type="Pfam" id="PF10022"/>
    </source>
</evidence>
<protein>
    <submittedName>
        <fullName evidence="3">Uncharacterized protein</fullName>
    </submittedName>
</protein>
<dbReference type="Pfam" id="PF20938">
    <property type="entry name" value="DUF2264_C"/>
    <property type="match status" value="1"/>
</dbReference>
<dbReference type="AlphaFoldDB" id="A0A166GF79"/>
<sequence length="650" mass="72258">MAVPNFVSNPVKTREDLAQFLTDLLNPLERHTSPGGALIHLGYTATHYDDHAAQLEGFSRPLWGLSSLLAGGGSYPGVERWVRGFANGTNPDHEEFWGNMRDRDQRMVECSAIGFSFAVAGKSIWDPLSEEAKANVEKWLAGMNDKEMPNTNWLWFRVFANLGLSKVGSKLYSKARLDADLDHLDTFYIKDGWSRDGPEGVVQLDYYSSSFAIQFAQLVYSKLAATEDPERSKRYRDRATRFAQDFVHYFDVEGRAIPFGRSNTYRFAQSSFWGALAFADVDLPAPLTWGIVKGLQLRNVRYWAKQASAYSPDGLATIGYNYPNLNMTDYYNSPGSPYWCCKSFVTLSLPPTHPFWASPEEPYPTAALTLYKPLPLPLHIISSTPSHSFLLNSGQMCSYALKHSAAKYGKFAYSSSFGFSVPTGSGSLEEAAADSALAVIETVDAGEGYRVRRVVEEARIETSTDGKNIPWLRSKWHPWKDTEIETWLVPPHPETPLWHLRIHRISTPREITTAEGAFALYGQGRDGRALDQFNASIPEGNIQEPGKALAISKAGAVGIVDLSPGQNQRKGVVVRSDPNSSLVFPRAVIPTLMDEIKGSADAIQEKWIVTAVFALPTIEVQAVVGKEWEEAWKSHPVVPEEIANLIRPKV</sequence>
<dbReference type="InterPro" id="IPR049237">
    <property type="entry name" value="DUF2264_C"/>
</dbReference>
<dbReference type="Pfam" id="PF10022">
    <property type="entry name" value="DUF2264"/>
    <property type="match status" value="1"/>
</dbReference>
<dbReference type="STRING" id="1314776.A0A166GF79"/>
<feature type="domain" description="DUF2264" evidence="1">
    <location>
        <begin position="13"/>
        <end position="363"/>
    </location>
</feature>
<keyword evidence="4" id="KW-1185">Reference proteome</keyword>
<dbReference type="InterPro" id="IPR016624">
    <property type="entry name" value="UCP014753"/>
</dbReference>
<accession>A0A166GF79</accession>
<dbReference type="PIRSF" id="PIRSF014753">
    <property type="entry name" value="UCP014753"/>
    <property type="match status" value="1"/>
</dbReference>
<dbReference type="EMBL" id="KV428020">
    <property type="protein sequence ID" value="KZT41627.1"/>
    <property type="molecule type" value="Genomic_DNA"/>
</dbReference>
<dbReference type="Proteomes" id="UP000076798">
    <property type="component" value="Unassembled WGS sequence"/>
</dbReference>
<proteinExistence type="predicted"/>
<dbReference type="InterPro" id="IPR049349">
    <property type="entry name" value="DUF2264_N"/>
</dbReference>
<feature type="domain" description="DUF2264" evidence="2">
    <location>
        <begin position="372"/>
        <end position="643"/>
    </location>
</feature>
<evidence type="ECO:0000313" key="4">
    <source>
        <dbReference type="Proteomes" id="UP000076798"/>
    </source>
</evidence>
<evidence type="ECO:0000313" key="3">
    <source>
        <dbReference type="EMBL" id="KZT41627.1"/>
    </source>
</evidence>
<reference evidence="3 4" key="1">
    <citation type="journal article" date="2016" name="Mol. Biol. Evol.">
        <title>Comparative Genomics of Early-Diverging Mushroom-Forming Fungi Provides Insights into the Origins of Lignocellulose Decay Capabilities.</title>
        <authorList>
            <person name="Nagy L.G."/>
            <person name="Riley R."/>
            <person name="Tritt A."/>
            <person name="Adam C."/>
            <person name="Daum C."/>
            <person name="Floudas D."/>
            <person name="Sun H."/>
            <person name="Yadav J.S."/>
            <person name="Pangilinan J."/>
            <person name="Larsson K.H."/>
            <person name="Matsuura K."/>
            <person name="Barry K."/>
            <person name="Labutti K."/>
            <person name="Kuo R."/>
            <person name="Ohm R.A."/>
            <person name="Bhattacharya S.S."/>
            <person name="Shirouzu T."/>
            <person name="Yoshinaga Y."/>
            <person name="Martin F.M."/>
            <person name="Grigoriev I.V."/>
            <person name="Hibbett D.S."/>
        </authorList>
    </citation>
    <scope>NUCLEOTIDE SEQUENCE [LARGE SCALE GENOMIC DNA]</scope>
    <source>
        <strain evidence="3 4">HHB10207 ss-3</strain>
    </source>
</reference>
<dbReference type="PANTHER" id="PTHR35339">
    <property type="entry name" value="LINALOOL DEHYDRATASE_ISOMERASE DOMAIN-CONTAINING PROTEIN"/>
    <property type="match status" value="1"/>
</dbReference>
<gene>
    <name evidence="3" type="ORF">SISSUDRAFT_1000564</name>
</gene>
<dbReference type="OrthoDB" id="5150166at2759"/>